<sequence>MLGDLMARFLLLVIGYAYPAFQCYKSVVKTQIEVQELQYWCKFWIIVAILTVFERIADTFIGWVPMYGELKLALFIALWYPQDKGSEYVFEVLLRPLVDGHEKDIEQMLVDLRAKAWDLAIFYWNNCTELSQSAALRLFNYVAASRLSSKSKHT</sequence>
<proteinExistence type="inferred from homology"/>
<comment type="similarity">
    <text evidence="1">Belongs to the DP1 family.</text>
</comment>
<dbReference type="InterPro" id="IPR004345">
    <property type="entry name" value="TB2_DP1_HVA22"/>
</dbReference>
<organism evidence="2 3">
    <name type="scientific">Momordica charantia</name>
    <name type="common">Bitter gourd</name>
    <name type="synonym">Balsam pear</name>
    <dbReference type="NCBI Taxonomy" id="3673"/>
    <lineage>
        <taxon>Eukaryota</taxon>
        <taxon>Viridiplantae</taxon>
        <taxon>Streptophyta</taxon>
        <taxon>Embryophyta</taxon>
        <taxon>Tracheophyta</taxon>
        <taxon>Spermatophyta</taxon>
        <taxon>Magnoliopsida</taxon>
        <taxon>eudicotyledons</taxon>
        <taxon>Gunneridae</taxon>
        <taxon>Pentapetalae</taxon>
        <taxon>rosids</taxon>
        <taxon>fabids</taxon>
        <taxon>Cucurbitales</taxon>
        <taxon>Cucurbitaceae</taxon>
        <taxon>Momordiceae</taxon>
        <taxon>Momordica</taxon>
    </lineage>
</organism>
<dbReference type="Proteomes" id="UP000504603">
    <property type="component" value="Unplaced"/>
</dbReference>
<dbReference type="AlphaFoldDB" id="A0A6J1CUB0"/>
<dbReference type="KEGG" id="mcha:111014354"/>
<reference evidence="3" key="1">
    <citation type="submission" date="2025-08" db="UniProtKB">
        <authorList>
            <consortium name="RefSeq"/>
        </authorList>
    </citation>
    <scope>IDENTIFICATION</scope>
    <source>
        <strain evidence="3">OHB3-1</strain>
    </source>
</reference>
<dbReference type="Pfam" id="PF03134">
    <property type="entry name" value="TB2_DP1_HVA22"/>
    <property type="match status" value="1"/>
</dbReference>
<accession>A0A6J1CUB0</accession>
<name>A0A6J1CUB0_MOMCH</name>
<dbReference type="GeneID" id="111014354"/>
<keyword evidence="2" id="KW-1185">Reference proteome</keyword>
<dbReference type="GO" id="GO:0016020">
    <property type="term" value="C:membrane"/>
    <property type="evidence" value="ECO:0007669"/>
    <property type="project" value="UniProtKB-SubCell"/>
</dbReference>
<evidence type="ECO:0000313" key="2">
    <source>
        <dbReference type="Proteomes" id="UP000504603"/>
    </source>
</evidence>
<dbReference type="PANTHER" id="PTHR12300">
    <property type="entry name" value="HVA22-LIKE PROTEINS"/>
    <property type="match status" value="1"/>
</dbReference>
<protein>
    <recommendedName>
        <fullName evidence="1">HVA22-like protein</fullName>
    </recommendedName>
</protein>
<evidence type="ECO:0000313" key="3">
    <source>
        <dbReference type="RefSeq" id="XP_022144736.1"/>
    </source>
</evidence>
<gene>
    <name evidence="3" type="primary">LOC111014354</name>
</gene>
<comment type="subcellular location">
    <subcellularLocation>
        <location evidence="1">Membrane</location>
        <topology evidence="1">Multi-pass membrane protein</topology>
    </subcellularLocation>
</comment>
<dbReference type="RefSeq" id="XP_022144736.1">
    <property type="nucleotide sequence ID" value="XM_022289044.1"/>
</dbReference>
<dbReference type="PANTHER" id="PTHR12300:SF162">
    <property type="entry name" value="HVA22-LIKE PROTEIN J"/>
    <property type="match status" value="1"/>
</dbReference>
<dbReference type="OrthoDB" id="434647at2759"/>
<evidence type="ECO:0000256" key="1">
    <source>
        <dbReference type="RuleBase" id="RU362006"/>
    </source>
</evidence>